<dbReference type="CDD" id="cd01285">
    <property type="entry name" value="nucleoside_deaminase"/>
    <property type="match status" value="1"/>
</dbReference>
<dbReference type="AlphaFoldDB" id="A0A6J4VTB2"/>
<dbReference type="EMBL" id="CADCWO010000230">
    <property type="protein sequence ID" value="CAA9588520.1"/>
    <property type="molecule type" value="Genomic_DNA"/>
</dbReference>
<keyword evidence="2" id="KW-0862">Zinc</keyword>
<dbReference type="InterPro" id="IPR058535">
    <property type="entry name" value="MafB19-deam"/>
</dbReference>
<dbReference type="Gene3D" id="3.40.140.10">
    <property type="entry name" value="Cytidine Deaminase, domain 2"/>
    <property type="match status" value="1"/>
</dbReference>
<evidence type="ECO:0000256" key="1">
    <source>
        <dbReference type="ARBA" id="ARBA00022723"/>
    </source>
</evidence>
<dbReference type="GO" id="GO:0008270">
    <property type="term" value="F:zinc ion binding"/>
    <property type="evidence" value="ECO:0007669"/>
    <property type="project" value="InterPro"/>
</dbReference>
<gene>
    <name evidence="4" type="ORF">AVDCRST_MAG81-4761</name>
</gene>
<proteinExistence type="predicted"/>
<dbReference type="EC" id="3.5.4.33" evidence="4"/>
<keyword evidence="1" id="KW-0479">Metal-binding</keyword>
<dbReference type="InterPro" id="IPR016192">
    <property type="entry name" value="APOBEC/CMP_deaminase_Zn-bd"/>
</dbReference>
<dbReference type="PANTHER" id="PTHR11079:SF179">
    <property type="entry name" value="TRNA(ADENINE(34)) DEAMINASE, CHLOROPLASTIC"/>
    <property type="match status" value="1"/>
</dbReference>
<protein>
    <submittedName>
        <fullName evidence="4">tRNA-specific adenosine-34 deaminase</fullName>
        <ecNumber evidence="4">3.5.4.33</ecNumber>
    </submittedName>
</protein>
<dbReference type="GO" id="GO:0052717">
    <property type="term" value="F:tRNA-specific adenosine-34 deaminase activity"/>
    <property type="evidence" value="ECO:0007669"/>
    <property type="project" value="UniProtKB-EC"/>
</dbReference>
<dbReference type="InterPro" id="IPR002125">
    <property type="entry name" value="CMP_dCMP_dom"/>
</dbReference>
<feature type="domain" description="CMP/dCMP-type deaminase" evidence="3">
    <location>
        <begin position="6"/>
        <end position="126"/>
    </location>
</feature>
<organism evidence="4">
    <name type="scientific">uncultured Synechococcales cyanobacterium</name>
    <dbReference type="NCBI Taxonomy" id="1936017"/>
    <lineage>
        <taxon>Bacteria</taxon>
        <taxon>Bacillati</taxon>
        <taxon>Cyanobacteriota</taxon>
        <taxon>Cyanophyceae</taxon>
        <taxon>Synechococcales</taxon>
        <taxon>environmental samples</taxon>
    </lineage>
</organism>
<dbReference type="PROSITE" id="PS51747">
    <property type="entry name" value="CYT_DCMP_DEAMINASES_2"/>
    <property type="match status" value="1"/>
</dbReference>
<evidence type="ECO:0000313" key="4">
    <source>
        <dbReference type="EMBL" id="CAA9588520.1"/>
    </source>
</evidence>
<evidence type="ECO:0000259" key="3">
    <source>
        <dbReference type="PROSITE" id="PS51747"/>
    </source>
</evidence>
<evidence type="ECO:0000256" key="2">
    <source>
        <dbReference type="ARBA" id="ARBA00022833"/>
    </source>
</evidence>
<dbReference type="PANTHER" id="PTHR11079">
    <property type="entry name" value="CYTOSINE DEAMINASE FAMILY MEMBER"/>
    <property type="match status" value="1"/>
</dbReference>
<dbReference type="GO" id="GO:0002100">
    <property type="term" value="P:tRNA wobble adenosine to inosine editing"/>
    <property type="evidence" value="ECO:0007669"/>
    <property type="project" value="InterPro"/>
</dbReference>
<name>A0A6J4VTB2_9CYAN</name>
<dbReference type="Pfam" id="PF14437">
    <property type="entry name" value="MafB19-deam"/>
    <property type="match status" value="1"/>
</dbReference>
<reference evidence="4" key="1">
    <citation type="submission" date="2020-02" db="EMBL/GenBank/DDBJ databases">
        <authorList>
            <person name="Meier V. D."/>
        </authorList>
    </citation>
    <scope>NUCLEOTIDE SEQUENCE</scope>
    <source>
        <strain evidence="4">AVDCRST_MAG81</strain>
    </source>
</reference>
<keyword evidence="4" id="KW-0378">Hydrolase</keyword>
<dbReference type="SUPFAM" id="SSF53927">
    <property type="entry name" value="Cytidine deaminase-like"/>
    <property type="match status" value="1"/>
</dbReference>
<dbReference type="InterPro" id="IPR016193">
    <property type="entry name" value="Cytidine_deaminase-like"/>
</dbReference>
<sequence length="159" mass="17059">MTQPTAQDEVMMAKALVEARTALANGGAGIAALLLWGNEILALDHNRCDEGDQTAHAEMVVLRQAAQRLSAMSEAQKAELTLYTTLEPCLMCLSAISFVGIRRVVYSALNKDGTEDVWIARGITIEQINGLLVRGPLELVPGVLREEGIALLAAMSKQA</sequence>
<dbReference type="PROSITE" id="PS00903">
    <property type="entry name" value="CYT_DCMP_DEAMINASES_1"/>
    <property type="match status" value="1"/>
</dbReference>
<accession>A0A6J4VTB2</accession>